<dbReference type="InterPro" id="IPR007110">
    <property type="entry name" value="Ig-like_dom"/>
</dbReference>
<dbReference type="AlphaFoldDB" id="A0A3B3ZPT2"/>
<dbReference type="InterPro" id="IPR003599">
    <property type="entry name" value="Ig_sub"/>
</dbReference>
<dbReference type="Proteomes" id="UP000261520">
    <property type="component" value="Unplaced"/>
</dbReference>
<feature type="domain" description="Ig-like" evidence="3">
    <location>
        <begin position="77"/>
        <end position="164"/>
    </location>
</feature>
<dbReference type="Pfam" id="PF07679">
    <property type="entry name" value="I-set"/>
    <property type="match status" value="3"/>
</dbReference>
<reference evidence="4" key="2">
    <citation type="submission" date="2025-09" db="UniProtKB">
        <authorList>
            <consortium name="Ensembl"/>
        </authorList>
    </citation>
    <scope>IDENTIFICATION</scope>
</reference>
<name>A0A3B3ZPT2_9GOBI</name>
<dbReference type="InterPro" id="IPR036179">
    <property type="entry name" value="Ig-like_dom_sf"/>
</dbReference>
<reference evidence="4" key="1">
    <citation type="submission" date="2025-08" db="UniProtKB">
        <authorList>
            <consortium name="Ensembl"/>
        </authorList>
    </citation>
    <scope>IDENTIFICATION</scope>
</reference>
<sequence>MSFISETVLLTKINHIAMMGFVFYMQHSLLQEFMVSSFEERIIQEIELRIMRISYMELVIKDGEEMVTVAEHEAVQPVFDTPVKNYRIVDGMGVTFHCKMSGNPLPKTYWFHNGKRKTKLCVLTYQRLDYNMSFFLSRTTSDSGVITCRATNKFGVDQTSATLIVKDEKGLVEDSQLPEGRKGTRVEDIERFAHEGARVVEGEIARFRCRVTGYPAPKVNWYLNGQLIRKSKRYRLRYDGIYYLEIVDIKSYDAGEVTIPTFKPDRIQLSPSMEAPKIIERIKSQTVSPMEEVRFRLRVVGRPDPECQWFKNGIPLEKSDRIYWYWPEDHVCELVIRDCTVEDSASIMVKAANVAGESSSHAFLLVQGMSAFYAENSNPVINARFRPKGKLTNLSCRMWTTAMQESTPP</sequence>
<dbReference type="PANTHER" id="PTHR47633">
    <property type="entry name" value="IMMUNOGLOBULIN"/>
    <property type="match status" value="1"/>
</dbReference>
<dbReference type="Ensembl" id="ENSPMGT00000006952.1">
    <property type="protein sequence ID" value="ENSPMGP00000006535.1"/>
    <property type="gene ID" value="ENSPMGG00000005486.1"/>
</dbReference>
<feature type="domain" description="Ig-like" evidence="3">
    <location>
        <begin position="178"/>
        <end position="258"/>
    </location>
</feature>
<accession>A0A3B3ZPT2</accession>
<dbReference type="SUPFAM" id="SSF48726">
    <property type="entry name" value="Immunoglobulin"/>
    <property type="match status" value="3"/>
</dbReference>
<evidence type="ECO:0000313" key="5">
    <source>
        <dbReference type="Proteomes" id="UP000261520"/>
    </source>
</evidence>
<proteinExistence type="predicted"/>
<dbReference type="InterPro" id="IPR013098">
    <property type="entry name" value="Ig_I-set"/>
</dbReference>
<keyword evidence="1" id="KW-1015">Disulfide bond</keyword>
<dbReference type="InterPro" id="IPR013783">
    <property type="entry name" value="Ig-like_fold"/>
</dbReference>
<evidence type="ECO:0000259" key="3">
    <source>
        <dbReference type="PROSITE" id="PS50835"/>
    </source>
</evidence>
<evidence type="ECO:0000256" key="2">
    <source>
        <dbReference type="ARBA" id="ARBA00023319"/>
    </source>
</evidence>
<dbReference type="PANTHER" id="PTHR47633:SF4">
    <property type="entry name" value="MYOPALLADIN ISOFORM X1"/>
    <property type="match status" value="1"/>
</dbReference>
<dbReference type="PROSITE" id="PS50835">
    <property type="entry name" value="IG_LIKE"/>
    <property type="match status" value="2"/>
</dbReference>
<protein>
    <recommendedName>
        <fullName evidence="3">Ig-like domain-containing protein</fullName>
    </recommendedName>
</protein>
<organism evidence="4 5">
    <name type="scientific">Periophthalmus magnuspinnatus</name>
    <dbReference type="NCBI Taxonomy" id="409849"/>
    <lineage>
        <taxon>Eukaryota</taxon>
        <taxon>Metazoa</taxon>
        <taxon>Chordata</taxon>
        <taxon>Craniata</taxon>
        <taxon>Vertebrata</taxon>
        <taxon>Euteleostomi</taxon>
        <taxon>Actinopterygii</taxon>
        <taxon>Neopterygii</taxon>
        <taxon>Teleostei</taxon>
        <taxon>Neoteleostei</taxon>
        <taxon>Acanthomorphata</taxon>
        <taxon>Gobiaria</taxon>
        <taxon>Gobiiformes</taxon>
        <taxon>Gobioidei</taxon>
        <taxon>Gobiidae</taxon>
        <taxon>Oxudercinae</taxon>
        <taxon>Periophthalmus</taxon>
    </lineage>
</organism>
<evidence type="ECO:0000256" key="1">
    <source>
        <dbReference type="ARBA" id="ARBA00023157"/>
    </source>
</evidence>
<dbReference type="Gene3D" id="2.60.40.10">
    <property type="entry name" value="Immunoglobulins"/>
    <property type="match status" value="3"/>
</dbReference>
<keyword evidence="2" id="KW-0393">Immunoglobulin domain</keyword>
<dbReference type="FunFam" id="2.60.40.10:FF:000779">
    <property type="entry name" value="Titin b"/>
    <property type="match status" value="1"/>
</dbReference>
<evidence type="ECO:0000313" key="4">
    <source>
        <dbReference type="Ensembl" id="ENSPMGP00000006535.1"/>
    </source>
</evidence>
<dbReference type="FunFam" id="2.60.40.10:FF:000697">
    <property type="entry name" value="titin isoform X1"/>
    <property type="match status" value="1"/>
</dbReference>
<dbReference type="FunFam" id="2.60.40.10:FF:000032">
    <property type="entry name" value="palladin isoform X1"/>
    <property type="match status" value="1"/>
</dbReference>
<dbReference type="STRING" id="409849.ENSPMGP00000006535"/>
<dbReference type="SMART" id="SM00409">
    <property type="entry name" value="IG"/>
    <property type="match status" value="2"/>
</dbReference>
<keyword evidence="5" id="KW-1185">Reference proteome</keyword>